<dbReference type="GO" id="GO:0015450">
    <property type="term" value="F:protein-transporting ATPase activity"/>
    <property type="evidence" value="ECO:0007669"/>
    <property type="project" value="InterPro"/>
</dbReference>
<dbReference type="EMBL" id="FPHD01000015">
    <property type="protein sequence ID" value="SFV51550.1"/>
    <property type="molecule type" value="Genomic_DNA"/>
</dbReference>
<dbReference type="Pfam" id="PF07549">
    <property type="entry name" value="Sec_GG"/>
    <property type="match status" value="1"/>
</dbReference>
<feature type="transmembrane region" description="Helical" evidence="10">
    <location>
        <begin position="137"/>
        <end position="154"/>
    </location>
</feature>
<keyword evidence="8" id="KW-0811">Translocation</keyword>
<dbReference type="InterPro" id="IPR048634">
    <property type="entry name" value="SecD_SecF_C"/>
</dbReference>
<gene>
    <name evidence="12" type="ORF">MNB_SV-8-750</name>
</gene>
<keyword evidence="9 10" id="KW-0472">Membrane</keyword>
<dbReference type="NCBIfam" id="TIGR00966">
    <property type="entry name" value="transloc_SecF"/>
    <property type="match status" value="1"/>
</dbReference>
<accession>A0A1W1BD80</accession>
<evidence type="ECO:0000256" key="1">
    <source>
        <dbReference type="ARBA" id="ARBA00004651"/>
    </source>
</evidence>
<evidence type="ECO:0000256" key="3">
    <source>
        <dbReference type="ARBA" id="ARBA00022448"/>
    </source>
</evidence>
<evidence type="ECO:0000256" key="8">
    <source>
        <dbReference type="ARBA" id="ARBA00023010"/>
    </source>
</evidence>
<evidence type="ECO:0000256" key="5">
    <source>
        <dbReference type="ARBA" id="ARBA00022692"/>
    </source>
</evidence>
<dbReference type="PANTHER" id="PTHR30081:SF8">
    <property type="entry name" value="PROTEIN TRANSLOCASE SUBUNIT SECF"/>
    <property type="match status" value="1"/>
</dbReference>
<keyword evidence="6" id="KW-0653">Protein transport</keyword>
<evidence type="ECO:0000259" key="11">
    <source>
        <dbReference type="Pfam" id="PF02355"/>
    </source>
</evidence>
<name>A0A1W1BD80_9ZZZZ</name>
<dbReference type="AlphaFoldDB" id="A0A1W1BD80"/>
<dbReference type="InterPro" id="IPR005665">
    <property type="entry name" value="SecF_bac"/>
</dbReference>
<feature type="transmembrane region" description="Helical" evidence="10">
    <location>
        <begin position="241"/>
        <end position="261"/>
    </location>
</feature>
<feature type="transmembrane region" description="Helical" evidence="10">
    <location>
        <begin position="21"/>
        <end position="39"/>
    </location>
</feature>
<evidence type="ECO:0000256" key="2">
    <source>
        <dbReference type="ARBA" id="ARBA00015792"/>
    </source>
</evidence>
<dbReference type="SUPFAM" id="SSF82866">
    <property type="entry name" value="Multidrug efflux transporter AcrB transmembrane domain"/>
    <property type="match status" value="1"/>
</dbReference>
<proteinExistence type="inferred from homology"/>
<evidence type="ECO:0000256" key="9">
    <source>
        <dbReference type="ARBA" id="ARBA00023136"/>
    </source>
</evidence>
<evidence type="ECO:0000256" key="6">
    <source>
        <dbReference type="ARBA" id="ARBA00022927"/>
    </source>
</evidence>
<dbReference type="PRINTS" id="PR01755">
    <property type="entry name" value="SECFTRNLCASE"/>
</dbReference>
<protein>
    <recommendedName>
        <fullName evidence="2">Protein translocase subunit SecF</fullName>
    </recommendedName>
</protein>
<feature type="domain" description="Protein export membrane protein SecD/SecF C-terminal" evidence="11">
    <location>
        <begin position="109"/>
        <end position="291"/>
    </location>
</feature>
<evidence type="ECO:0000256" key="4">
    <source>
        <dbReference type="ARBA" id="ARBA00022475"/>
    </source>
</evidence>
<dbReference type="InterPro" id="IPR022645">
    <property type="entry name" value="SecD/SecF_bac"/>
</dbReference>
<dbReference type="Pfam" id="PF02355">
    <property type="entry name" value="SecD_SecF_C"/>
    <property type="match status" value="1"/>
</dbReference>
<organism evidence="12">
    <name type="scientific">hydrothermal vent metagenome</name>
    <dbReference type="NCBI Taxonomy" id="652676"/>
    <lineage>
        <taxon>unclassified sequences</taxon>
        <taxon>metagenomes</taxon>
        <taxon>ecological metagenomes</taxon>
    </lineage>
</organism>
<dbReference type="GO" id="GO:0006886">
    <property type="term" value="P:intracellular protein transport"/>
    <property type="evidence" value="ECO:0007669"/>
    <property type="project" value="InterPro"/>
</dbReference>
<dbReference type="InterPro" id="IPR022813">
    <property type="entry name" value="SecD/SecF_arch_bac"/>
</dbReference>
<evidence type="ECO:0000256" key="10">
    <source>
        <dbReference type="SAM" id="Phobius"/>
    </source>
</evidence>
<sequence>MEVFKYKKPLSLMSKSKRFGVLSLALVIISLGLIFTKGFNYGLDFAGGTLVQVHYEKKAPIEAVRKAIAQDKNYESASVTYFGNDNEIIIRTKNSSKALGKDMGDTMRELLKGTGNFEIRRVDMVGAKVGSELREKGLMSLFLAILGILIYVSFRFEWRFAVASVMALVHDVTIAMGAVVLFGIEVNLDTLAALLTILGYSLNDTIIVFDRIREGIRDIKDPDLAGIIDESVTQTLSRTTLTSLTTFFVVLTLFVFGGEIIRGFSFTLLVGVVVGTYSSIFVASPILMWLGFSVSDFREKEAAKLKREKEKDKMRAMYENGTL</sequence>
<feature type="transmembrane region" description="Helical" evidence="10">
    <location>
        <begin position="161"/>
        <end position="184"/>
    </location>
</feature>
<evidence type="ECO:0000256" key="7">
    <source>
        <dbReference type="ARBA" id="ARBA00022989"/>
    </source>
</evidence>
<dbReference type="HAMAP" id="MF_01464_B">
    <property type="entry name" value="SecF_B"/>
    <property type="match status" value="1"/>
</dbReference>
<feature type="transmembrane region" description="Helical" evidence="10">
    <location>
        <begin position="267"/>
        <end position="290"/>
    </location>
</feature>
<dbReference type="InterPro" id="IPR055344">
    <property type="entry name" value="SecD_SecF_C_bact"/>
</dbReference>
<comment type="subcellular location">
    <subcellularLocation>
        <location evidence="1">Cell membrane</location>
        <topology evidence="1">Multi-pass membrane protein</topology>
    </subcellularLocation>
</comment>
<keyword evidence="3" id="KW-0813">Transport</keyword>
<dbReference type="NCBIfam" id="TIGR00916">
    <property type="entry name" value="2A0604s01"/>
    <property type="match status" value="1"/>
</dbReference>
<dbReference type="InterPro" id="IPR022646">
    <property type="entry name" value="SecD/SecF_CS"/>
</dbReference>
<dbReference type="GO" id="GO:0005886">
    <property type="term" value="C:plasma membrane"/>
    <property type="evidence" value="ECO:0007669"/>
    <property type="project" value="UniProtKB-SubCell"/>
</dbReference>
<keyword evidence="5 10" id="KW-0812">Transmembrane</keyword>
<evidence type="ECO:0000313" key="12">
    <source>
        <dbReference type="EMBL" id="SFV51550.1"/>
    </source>
</evidence>
<keyword evidence="4" id="KW-1003">Cell membrane</keyword>
<dbReference type="Gene3D" id="1.20.1640.10">
    <property type="entry name" value="Multidrug efflux transporter AcrB transmembrane domain"/>
    <property type="match status" value="1"/>
</dbReference>
<reference evidence="12" key="1">
    <citation type="submission" date="2016-10" db="EMBL/GenBank/DDBJ databases">
        <authorList>
            <person name="de Groot N.N."/>
        </authorList>
    </citation>
    <scope>NUCLEOTIDE SEQUENCE</scope>
</reference>
<dbReference type="PANTHER" id="PTHR30081">
    <property type="entry name" value="PROTEIN-EXPORT MEMBRANE PROTEIN SEC"/>
    <property type="match status" value="1"/>
</dbReference>
<keyword evidence="7 10" id="KW-1133">Transmembrane helix</keyword>